<evidence type="ECO:0000313" key="2">
    <source>
        <dbReference type="EMBL" id="MBM2621314.1"/>
    </source>
</evidence>
<organism evidence="2 3">
    <name type="scientific">Paractinoplanes ovalisporus</name>
    <dbReference type="NCBI Taxonomy" id="2810368"/>
    <lineage>
        <taxon>Bacteria</taxon>
        <taxon>Bacillati</taxon>
        <taxon>Actinomycetota</taxon>
        <taxon>Actinomycetes</taxon>
        <taxon>Micromonosporales</taxon>
        <taxon>Micromonosporaceae</taxon>
        <taxon>Paractinoplanes</taxon>
    </lineage>
</organism>
<accession>A0ABS2AN73</accession>
<name>A0ABS2AN73_9ACTN</name>
<sequence length="148" mass="16120">MALSLFALELFPLPFSLDLTQAQRVTLGQPPRSVPRMLAAKLLTLRGVVAALGPVAHLGELGSVEQLHLAHAQLSRAQAKEWQFDHAKIDPPIFLRRSGNASDLQIITASQNRWQSATRRADGVAVTATTTPRAWQAAQPGTDREGRQ</sequence>
<reference evidence="2 3" key="1">
    <citation type="submission" date="2021-01" db="EMBL/GenBank/DDBJ databases">
        <title>Actinoplanes sp. nov. LDG1-06 isolated from lichen.</title>
        <authorList>
            <person name="Saeng-In P."/>
            <person name="Phongsopitanun W."/>
            <person name="Kanchanasin P."/>
            <person name="Yuki M."/>
            <person name="Kudo T."/>
            <person name="Ohkuma M."/>
            <person name="Tanasupawat S."/>
        </authorList>
    </citation>
    <scope>NUCLEOTIDE SEQUENCE [LARGE SCALE GENOMIC DNA]</scope>
    <source>
        <strain evidence="2 3">LDG1-06</strain>
    </source>
</reference>
<keyword evidence="3" id="KW-1185">Reference proteome</keyword>
<proteinExistence type="predicted"/>
<dbReference type="EMBL" id="JAENHP010000018">
    <property type="protein sequence ID" value="MBM2621314.1"/>
    <property type="molecule type" value="Genomic_DNA"/>
</dbReference>
<comment type="caution">
    <text evidence="2">The sequence shown here is derived from an EMBL/GenBank/DDBJ whole genome shotgun (WGS) entry which is preliminary data.</text>
</comment>
<gene>
    <name evidence="2" type="ORF">JIG36_38010</name>
</gene>
<dbReference type="Proteomes" id="UP000632138">
    <property type="component" value="Unassembled WGS sequence"/>
</dbReference>
<evidence type="ECO:0000313" key="3">
    <source>
        <dbReference type="Proteomes" id="UP000632138"/>
    </source>
</evidence>
<dbReference type="RefSeq" id="WP_203381276.1">
    <property type="nucleotide sequence ID" value="NZ_JAENHP010000018.1"/>
</dbReference>
<protein>
    <submittedName>
        <fullName evidence="2">Uncharacterized protein</fullName>
    </submittedName>
</protein>
<feature type="region of interest" description="Disordered" evidence="1">
    <location>
        <begin position="125"/>
        <end position="148"/>
    </location>
</feature>
<evidence type="ECO:0000256" key="1">
    <source>
        <dbReference type="SAM" id="MobiDB-lite"/>
    </source>
</evidence>